<dbReference type="GO" id="GO:0016567">
    <property type="term" value="P:protein ubiquitination"/>
    <property type="evidence" value="ECO:0007669"/>
    <property type="project" value="UniProtKB-UniRule"/>
</dbReference>
<dbReference type="SUPFAM" id="SSF57850">
    <property type="entry name" value="RING/U-box"/>
    <property type="match status" value="1"/>
</dbReference>
<dbReference type="Proteomes" id="UP001188597">
    <property type="component" value="Unassembled WGS sequence"/>
</dbReference>
<evidence type="ECO:0000313" key="7">
    <source>
        <dbReference type="EMBL" id="KAK3015818.1"/>
    </source>
</evidence>
<feature type="domain" description="U-box" evidence="6">
    <location>
        <begin position="1"/>
        <end position="62"/>
    </location>
</feature>
<accession>A0AA88VXK5</accession>
<name>A0AA88VXK5_9ASTE</name>
<proteinExistence type="predicted"/>
<dbReference type="GO" id="GO:0061630">
    <property type="term" value="F:ubiquitin protein ligase activity"/>
    <property type="evidence" value="ECO:0007669"/>
    <property type="project" value="UniProtKB-UniRule"/>
</dbReference>
<dbReference type="InterPro" id="IPR016024">
    <property type="entry name" value="ARM-type_fold"/>
</dbReference>
<organism evidence="7 8">
    <name type="scientific">Escallonia herrerae</name>
    <dbReference type="NCBI Taxonomy" id="1293975"/>
    <lineage>
        <taxon>Eukaryota</taxon>
        <taxon>Viridiplantae</taxon>
        <taxon>Streptophyta</taxon>
        <taxon>Embryophyta</taxon>
        <taxon>Tracheophyta</taxon>
        <taxon>Spermatophyta</taxon>
        <taxon>Magnoliopsida</taxon>
        <taxon>eudicotyledons</taxon>
        <taxon>Gunneridae</taxon>
        <taxon>Pentapetalae</taxon>
        <taxon>asterids</taxon>
        <taxon>campanulids</taxon>
        <taxon>Escalloniales</taxon>
        <taxon>Escalloniaceae</taxon>
        <taxon>Escallonia</taxon>
    </lineage>
</organism>
<evidence type="ECO:0000313" key="8">
    <source>
        <dbReference type="Proteomes" id="UP001188597"/>
    </source>
</evidence>
<reference evidence="7" key="1">
    <citation type="submission" date="2022-12" db="EMBL/GenBank/DDBJ databases">
        <title>Draft genome assemblies for two species of Escallonia (Escalloniales).</title>
        <authorList>
            <person name="Chanderbali A."/>
            <person name="Dervinis C."/>
            <person name="Anghel I."/>
            <person name="Soltis D."/>
            <person name="Soltis P."/>
            <person name="Zapata F."/>
        </authorList>
    </citation>
    <scope>NUCLEOTIDE SEQUENCE</scope>
    <source>
        <strain evidence="7">UCBG64.0493</strain>
        <tissue evidence="7">Leaf</tissue>
    </source>
</reference>
<keyword evidence="8" id="KW-1185">Reference proteome</keyword>
<dbReference type="SUPFAM" id="SSF48371">
    <property type="entry name" value="ARM repeat"/>
    <property type="match status" value="1"/>
</dbReference>
<dbReference type="InterPro" id="IPR058678">
    <property type="entry name" value="ARM_PUB"/>
</dbReference>
<evidence type="ECO:0000256" key="3">
    <source>
        <dbReference type="ARBA" id="ARBA00022679"/>
    </source>
</evidence>
<dbReference type="InterPro" id="IPR013083">
    <property type="entry name" value="Znf_RING/FYVE/PHD"/>
</dbReference>
<keyword evidence="3 5" id="KW-0808">Transferase</keyword>
<comment type="caution">
    <text evidence="7">The sequence shown here is derived from an EMBL/GenBank/DDBJ whole genome shotgun (WGS) entry which is preliminary data.</text>
</comment>
<dbReference type="EC" id="2.3.2.27" evidence="5"/>
<dbReference type="PANTHER" id="PTHR22849:SF132">
    <property type="entry name" value="E3 UBIQUITIN-PROTEIN LIGASE PUB23"/>
    <property type="match status" value="1"/>
</dbReference>
<dbReference type="Gene3D" id="3.30.40.10">
    <property type="entry name" value="Zinc/RING finger domain, C3HC4 (zinc finger)"/>
    <property type="match status" value="1"/>
</dbReference>
<comment type="pathway">
    <text evidence="2 5">Protein modification; protein ubiquitination.</text>
</comment>
<dbReference type="Pfam" id="PF25598">
    <property type="entry name" value="ARM_PUB"/>
    <property type="match status" value="1"/>
</dbReference>
<dbReference type="Pfam" id="PF04564">
    <property type="entry name" value="U-box"/>
    <property type="match status" value="1"/>
</dbReference>
<evidence type="ECO:0000259" key="6">
    <source>
        <dbReference type="PROSITE" id="PS51698"/>
    </source>
</evidence>
<dbReference type="CDD" id="cd16664">
    <property type="entry name" value="RING-Ubox_PUB"/>
    <property type="match status" value="1"/>
</dbReference>
<dbReference type="InterPro" id="IPR003613">
    <property type="entry name" value="Ubox_domain"/>
</dbReference>
<gene>
    <name evidence="7" type="ORF">RJ639_007316</name>
</gene>
<dbReference type="InterPro" id="IPR045185">
    <property type="entry name" value="PUB22/23/24-like"/>
</dbReference>
<dbReference type="InterPro" id="IPR011989">
    <property type="entry name" value="ARM-like"/>
</dbReference>
<comment type="function">
    <text evidence="5">Functions as an E3 ubiquitin ligase.</text>
</comment>
<keyword evidence="4 5" id="KW-0833">Ubl conjugation pathway</keyword>
<evidence type="ECO:0000256" key="1">
    <source>
        <dbReference type="ARBA" id="ARBA00000900"/>
    </source>
</evidence>
<protein>
    <recommendedName>
        <fullName evidence="5 6">U-box domain-containing protein</fullName>
        <ecNumber evidence="5">2.3.2.27</ecNumber>
    </recommendedName>
    <alternativeName>
        <fullName evidence="5">RING-type E3 ubiquitin transferase PUB</fullName>
    </alternativeName>
</protein>
<dbReference type="AlphaFoldDB" id="A0AA88VXK5"/>
<evidence type="ECO:0000256" key="5">
    <source>
        <dbReference type="RuleBase" id="RU369093"/>
    </source>
</evidence>
<dbReference type="EMBL" id="JAVXUP010001115">
    <property type="protein sequence ID" value="KAK3015818.1"/>
    <property type="molecule type" value="Genomic_DNA"/>
</dbReference>
<sequence>MKDPVTLSTGITYDRQSIEKWIFSAKNSTCPVTKQALSDSDLTPNHTLRRLIQSWCTLNASYGVDRIPTPKPPISKAQIVKLLNDSKSPQLQIKILKRLKSIALENETNKRCMEAAGAADYLASLISNRNENDSLEPEEGFEFNRASDAAISILYHLKLSETSLRSLMTENAEYIPSLMRVVQGGNYESRTYAIMLLKSVMEVAEPMEVITLKREFFSELVQVLHDQIAHKAMKATLQLLINVCPWGRNRLKAVEAGAVSALIDMLLDTTDKRVCEMVLMVLDQLCHCAEGRAELLNHGAGLAVVSKKILRVSQVVSERAVRVLLSISKFAASDPSVVQEMLQLGVVAKLCLVLQVDSGSKTKEKAREILKSHAKILLSRCHSARAKCSEGILFGQFGTLLGQNLIRPLRTLLGKSVRERFCLGRTLLGRLALCSGRVSGDDSARAEPSSAIWHSARAECSGMILLGQNLTLSLGTLLEQSVRERFCSGRTVLNLLALYSGRVSGKDSAQAEPYLAIWHSARAECPGRILLGQNLTRPFGTLFGQSVRGRFCSDRTVFSRLALCSGRVFGNDSALAESCSAFWHSGRAECPGRILLRQNLNWPFGILLGQNVREGFCSDRMLDSCPCVPLARYAFEREILNFQTSILLACDT</sequence>
<dbReference type="SMART" id="SM00504">
    <property type="entry name" value="Ubox"/>
    <property type="match status" value="1"/>
</dbReference>
<dbReference type="Gene3D" id="1.25.10.10">
    <property type="entry name" value="Leucine-rich Repeat Variant"/>
    <property type="match status" value="1"/>
</dbReference>
<dbReference type="PANTHER" id="PTHR22849">
    <property type="entry name" value="WDSAM1 PROTEIN"/>
    <property type="match status" value="1"/>
</dbReference>
<evidence type="ECO:0000256" key="4">
    <source>
        <dbReference type="ARBA" id="ARBA00022786"/>
    </source>
</evidence>
<dbReference type="PROSITE" id="PS51698">
    <property type="entry name" value="U_BOX"/>
    <property type="match status" value="1"/>
</dbReference>
<evidence type="ECO:0000256" key="2">
    <source>
        <dbReference type="ARBA" id="ARBA00004906"/>
    </source>
</evidence>
<dbReference type="InterPro" id="IPR045210">
    <property type="entry name" value="RING-Ubox_PUB"/>
</dbReference>
<comment type="catalytic activity">
    <reaction evidence="1 5">
        <text>S-ubiquitinyl-[E2 ubiquitin-conjugating enzyme]-L-cysteine + [acceptor protein]-L-lysine = [E2 ubiquitin-conjugating enzyme]-L-cysteine + N(6)-ubiquitinyl-[acceptor protein]-L-lysine.</text>
        <dbReference type="EC" id="2.3.2.27"/>
    </reaction>
</comment>